<gene>
    <name evidence="13" type="ORF">QBC37DRAFT_440953</name>
</gene>
<dbReference type="GO" id="GO:0044550">
    <property type="term" value="P:secondary metabolite biosynthetic process"/>
    <property type="evidence" value="ECO:0007669"/>
    <property type="project" value="TreeGrafter"/>
</dbReference>
<dbReference type="InterPro" id="IPR020843">
    <property type="entry name" value="ER"/>
</dbReference>
<dbReference type="InterPro" id="IPR014030">
    <property type="entry name" value="Ketoacyl_synth_N"/>
</dbReference>
<dbReference type="InterPro" id="IPR001227">
    <property type="entry name" value="Ac_transferase_dom_sf"/>
</dbReference>
<evidence type="ECO:0000256" key="6">
    <source>
        <dbReference type="ARBA" id="ARBA00023002"/>
    </source>
</evidence>
<keyword evidence="4" id="KW-0808">Transferase</keyword>
<dbReference type="Pfam" id="PF21089">
    <property type="entry name" value="PKS_DH_N"/>
    <property type="match status" value="1"/>
</dbReference>
<dbReference type="InterPro" id="IPR049551">
    <property type="entry name" value="PKS_DH_C"/>
</dbReference>
<reference evidence="13" key="2">
    <citation type="submission" date="2023-05" db="EMBL/GenBank/DDBJ databases">
        <authorList>
            <consortium name="Lawrence Berkeley National Laboratory"/>
            <person name="Steindorff A."/>
            <person name="Hensen N."/>
            <person name="Bonometti L."/>
            <person name="Westerberg I."/>
            <person name="Brannstrom I.O."/>
            <person name="Guillou S."/>
            <person name="Cros-Aarteil S."/>
            <person name="Calhoun S."/>
            <person name="Haridas S."/>
            <person name="Kuo A."/>
            <person name="Mondo S."/>
            <person name="Pangilinan J."/>
            <person name="Riley R."/>
            <person name="Labutti K."/>
            <person name="Andreopoulos B."/>
            <person name="Lipzen A."/>
            <person name="Chen C."/>
            <person name="Yanf M."/>
            <person name="Daum C."/>
            <person name="Ng V."/>
            <person name="Clum A."/>
            <person name="Ohm R."/>
            <person name="Martin F."/>
            <person name="Silar P."/>
            <person name="Natvig D."/>
            <person name="Lalanne C."/>
            <person name="Gautier V."/>
            <person name="Ament-Velasquez S.L."/>
            <person name="Kruys A."/>
            <person name="Hutchinson M.I."/>
            <person name="Powell A.J."/>
            <person name="Barry K."/>
            <person name="Miller A.N."/>
            <person name="Grigoriev I.V."/>
            <person name="Debuchy R."/>
            <person name="Gladieux P."/>
            <person name="Thoren M.H."/>
            <person name="Johannesson H."/>
        </authorList>
    </citation>
    <scope>NUCLEOTIDE SEQUENCE</scope>
    <source>
        <strain evidence="13">PSN293</strain>
    </source>
</reference>
<organism evidence="13 14">
    <name type="scientific">Rhypophila decipiens</name>
    <dbReference type="NCBI Taxonomy" id="261697"/>
    <lineage>
        <taxon>Eukaryota</taxon>
        <taxon>Fungi</taxon>
        <taxon>Dikarya</taxon>
        <taxon>Ascomycota</taxon>
        <taxon>Pezizomycotina</taxon>
        <taxon>Sordariomycetes</taxon>
        <taxon>Sordariomycetidae</taxon>
        <taxon>Sordariales</taxon>
        <taxon>Naviculisporaceae</taxon>
        <taxon>Rhypophila</taxon>
    </lineage>
</organism>
<evidence type="ECO:0000256" key="9">
    <source>
        <dbReference type="PROSITE-ProRule" id="PRU01363"/>
    </source>
</evidence>
<dbReference type="InterPro" id="IPR014031">
    <property type="entry name" value="Ketoacyl_synth_C"/>
</dbReference>
<dbReference type="InterPro" id="IPR032821">
    <property type="entry name" value="PKS_assoc"/>
</dbReference>
<dbReference type="InterPro" id="IPR014043">
    <property type="entry name" value="Acyl_transferase_dom"/>
</dbReference>
<dbReference type="CDD" id="cd05195">
    <property type="entry name" value="enoyl_red"/>
    <property type="match status" value="1"/>
</dbReference>
<dbReference type="SUPFAM" id="SSF53901">
    <property type="entry name" value="Thiolase-like"/>
    <property type="match status" value="1"/>
</dbReference>
<dbReference type="SMART" id="SM00825">
    <property type="entry name" value="PKS_KS"/>
    <property type="match status" value="1"/>
</dbReference>
<feature type="region of interest" description="C-terminal hotdog fold" evidence="9">
    <location>
        <begin position="1041"/>
        <end position="1194"/>
    </location>
</feature>
<keyword evidence="6" id="KW-0560">Oxidoreductase</keyword>
<dbReference type="GO" id="GO:0008168">
    <property type="term" value="F:methyltransferase activity"/>
    <property type="evidence" value="ECO:0007669"/>
    <property type="project" value="UniProtKB-KW"/>
</dbReference>
<evidence type="ECO:0000256" key="2">
    <source>
        <dbReference type="ARBA" id="ARBA00022553"/>
    </source>
</evidence>
<dbReference type="Pfam" id="PF08240">
    <property type="entry name" value="ADH_N"/>
    <property type="match status" value="1"/>
</dbReference>
<dbReference type="Pfam" id="PF16197">
    <property type="entry name" value="KAsynt_C_assoc"/>
    <property type="match status" value="1"/>
</dbReference>
<feature type="region of interest" description="N-terminal hotdog fold" evidence="9">
    <location>
        <begin position="904"/>
        <end position="1029"/>
    </location>
</feature>
<dbReference type="Pfam" id="PF14765">
    <property type="entry name" value="PS-DH"/>
    <property type="match status" value="1"/>
</dbReference>
<dbReference type="Pfam" id="PF00109">
    <property type="entry name" value="ketoacyl-synt"/>
    <property type="match status" value="1"/>
</dbReference>
<dbReference type="Pfam" id="PF13602">
    <property type="entry name" value="ADH_zinc_N_2"/>
    <property type="match status" value="1"/>
</dbReference>
<dbReference type="GO" id="GO:0006633">
    <property type="term" value="P:fatty acid biosynthetic process"/>
    <property type="evidence" value="ECO:0007669"/>
    <property type="project" value="InterPro"/>
</dbReference>
<reference evidence="13" key="1">
    <citation type="journal article" date="2023" name="Mol. Phylogenet. Evol.">
        <title>Genome-scale phylogeny and comparative genomics of the fungal order Sordariales.</title>
        <authorList>
            <person name="Hensen N."/>
            <person name="Bonometti L."/>
            <person name="Westerberg I."/>
            <person name="Brannstrom I.O."/>
            <person name="Guillou S."/>
            <person name="Cros-Aarteil S."/>
            <person name="Calhoun S."/>
            <person name="Haridas S."/>
            <person name="Kuo A."/>
            <person name="Mondo S."/>
            <person name="Pangilinan J."/>
            <person name="Riley R."/>
            <person name="LaButti K."/>
            <person name="Andreopoulos B."/>
            <person name="Lipzen A."/>
            <person name="Chen C."/>
            <person name="Yan M."/>
            <person name="Daum C."/>
            <person name="Ng V."/>
            <person name="Clum A."/>
            <person name="Steindorff A."/>
            <person name="Ohm R.A."/>
            <person name="Martin F."/>
            <person name="Silar P."/>
            <person name="Natvig D.O."/>
            <person name="Lalanne C."/>
            <person name="Gautier V."/>
            <person name="Ament-Velasquez S.L."/>
            <person name="Kruys A."/>
            <person name="Hutchinson M.I."/>
            <person name="Powell A.J."/>
            <person name="Barry K."/>
            <person name="Miller A.N."/>
            <person name="Grigoriev I.V."/>
            <person name="Debuchy R."/>
            <person name="Gladieux P."/>
            <person name="Hiltunen Thoren M."/>
            <person name="Johannesson H."/>
        </authorList>
    </citation>
    <scope>NUCLEOTIDE SEQUENCE</scope>
    <source>
        <strain evidence="13">PSN293</strain>
    </source>
</reference>
<evidence type="ECO:0000259" key="10">
    <source>
        <dbReference type="PROSITE" id="PS50075"/>
    </source>
</evidence>
<evidence type="ECO:0000259" key="12">
    <source>
        <dbReference type="PROSITE" id="PS52019"/>
    </source>
</evidence>
<dbReference type="SMART" id="SM00826">
    <property type="entry name" value="PKS_DH"/>
    <property type="match status" value="1"/>
</dbReference>
<dbReference type="InterPro" id="IPR016039">
    <property type="entry name" value="Thiolase-like"/>
</dbReference>
<dbReference type="PANTHER" id="PTHR43775">
    <property type="entry name" value="FATTY ACID SYNTHASE"/>
    <property type="match status" value="1"/>
</dbReference>
<dbReference type="PROSITE" id="PS52004">
    <property type="entry name" value="KS3_2"/>
    <property type="match status" value="1"/>
</dbReference>
<dbReference type="Pfam" id="PF00698">
    <property type="entry name" value="Acyl_transf_1"/>
    <property type="match status" value="1"/>
</dbReference>
<dbReference type="SUPFAM" id="SSF50129">
    <property type="entry name" value="GroES-like"/>
    <property type="match status" value="1"/>
</dbReference>
<dbReference type="PROSITE" id="PS50075">
    <property type="entry name" value="CARRIER"/>
    <property type="match status" value="1"/>
</dbReference>
<dbReference type="SUPFAM" id="SSF53335">
    <property type="entry name" value="S-adenosyl-L-methionine-dependent methyltransferases"/>
    <property type="match status" value="1"/>
</dbReference>
<dbReference type="InterPro" id="IPR016035">
    <property type="entry name" value="Acyl_Trfase/lysoPLipase"/>
</dbReference>
<dbReference type="InterPro" id="IPR020807">
    <property type="entry name" value="PKS_DH"/>
</dbReference>
<dbReference type="Pfam" id="PF00550">
    <property type="entry name" value="PP-binding"/>
    <property type="match status" value="1"/>
</dbReference>
<dbReference type="InterPro" id="IPR050091">
    <property type="entry name" value="PKS_NRPS_Biosynth_Enz"/>
</dbReference>
<evidence type="ECO:0000256" key="7">
    <source>
        <dbReference type="ARBA" id="ARBA00023268"/>
    </source>
</evidence>
<dbReference type="InterPro" id="IPR020806">
    <property type="entry name" value="PKS_PP-bd"/>
</dbReference>
<dbReference type="InterPro" id="IPR013154">
    <property type="entry name" value="ADH-like_N"/>
</dbReference>
<dbReference type="CDD" id="cd02440">
    <property type="entry name" value="AdoMet_MTases"/>
    <property type="match status" value="1"/>
</dbReference>
<dbReference type="InterPro" id="IPR036291">
    <property type="entry name" value="NAD(P)-bd_dom_sf"/>
</dbReference>
<dbReference type="InterPro" id="IPR011032">
    <property type="entry name" value="GroES-like_sf"/>
</dbReference>
<dbReference type="SMART" id="SM00822">
    <property type="entry name" value="PKS_KR"/>
    <property type="match status" value="1"/>
</dbReference>
<dbReference type="InterPro" id="IPR013217">
    <property type="entry name" value="Methyltransf_12"/>
</dbReference>
<dbReference type="Pfam" id="PF02801">
    <property type="entry name" value="Ketoacyl-synt_C"/>
    <property type="match status" value="1"/>
</dbReference>
<dbReference type="PROSITE" id="PS00606">
    <property type="entry name" value="KS3_1"/>
    <property type="match status" value="1"/>
</dbReference>
<dbReference type="GO" id="GO:0004315">
    <property type="term" value="F:3-oxoacyl-[acyl-carrier-protein] synthase activity"/>
    <property type="evidence" value="ECO:0007669"/>
    <property type="project" value="InterPro"/>
</dbReference>
<dbReference type="FunFam" id="3.40.50.720:FF:000209">
    <property type="entry name" value="Polyketide synthase Pks12"/>
    <property type="match status" value="1"/>
</dbReference>
<evidence type="ECO:0000256" key="3">
    <source>
        <dbReference type="ARBA" id="ARBA00022603"/>
    </source>
</evidence>
<dbReference type="CDD" id="cd00833">
    <property type="entry name" value="PKS"/>
    <property type="match status" value="1"/>
</dbReference>
<dbReference type="SUPFAM" id="SSF55048">
    <property type="entry name" value="Probable ACP-binding domain of malonyl-CoA ACP transacylase"/>
    <property type="match status" value="1"/>
</dbReference>
<evidence type="ECO:0000313" key="14">
    <source>
        <dbReference type="Proteomes" id="UP001301769"/>
    </source>
</evidence>
<keyword evidence="8" id="KW-0012">Acyltransferase</keyword>
<keyword evidence="1" id="KW-0596">Phosphopantetheine</keyword>
<dbReference type="InterPro" id="IPR036736">
    <property type="entry name" value="ACP-like_sf"/>
</dbReference>
<proteinExistence type="predicted"/>
<evidence type="ECO:0000256" key="8">
    <source>
        <dbReference type="ARBA" id="ARBA00023315"/>
    </source>
</evidence>
<dbReference type="SMART" id="SM00827">
    <property type="entry name" value="PKS_AT"/>
    <property type="match status" value="1"/>
</dbReference>
<dbReference type="Gene3D" id="3.30.70.3290">
    <property type="match status" value="1"/>
</dbReference>
<dbReference type="InterPro" id="IPR009081">
    <property type="entry name" value="PP-bd_ACP"/>
</dbReference>
<dbReference type="InterPro" id="IPR020841">
    <property type="entry name" value="PKS_Beta-ketoAc_synthase_dom"/>
</dbReference>
<dbReference type="Gene3D" id="3.40.50.720">
    <property type="entry name" value="NAD(P)-binding Rossmann-like Domain"/>
    <property type="match status" value="1"/>
</dbReference>
<dbReference type="InterPro" id="IPR018201">
    <property type="entry name" value="Ketoacyl_synth_AS"/>
</dbReference>
<dbReference type="InterPro" id="IPR042104">
    <property type="entry name" value="PKS_dehydratase_sf"/>
</dbReference>
<dbReference type="SMART" id="SM00823">
    <property type="entry name" value="PKS_PP"/>
    <property type="match status" value="1"/>
</dbReference>
<dbReference type="Gene3D" id="3.40.366.10">
    <property type="entry name" value="Malonyl-Coenzyme A Acyl Carrier Protein, domain 2"/>
    <property type="match status" value="1"/>
</dbReference>
<keyword evidence="7" id="KW-0511">Multifunctional enzyme</keyword>
<dbReference type="GO" id="GO:0032259">
    <property type="term" value="P:methylation"/>
    <property type="evidence" value="ECO:0007669"/>
    <property type="project" value="UniProtKB-KW"/>
</dbReference>
<dbReference type="SMART" id="SM00829">
    <property type="entry name" value="PKS_ER"/>
    <property type="match status" value="1"/>
</dbReference>
<dbReference type="Gene3D" id="3.40.47.10">
    <property type="match status" value="1"/>
</dbReference>
<protein>
    <submittedName>
        <fullName evidence="13">Lovastatin nonaketide synthase</fullName>
    </submittedName>
</protein>
<dbReference type="Gene3D" id="1.10.1200.10">
    <property type="entry name" value="ACP-like"/>
    <property type="match status" value="1"/>
</dbReference>
<dbReference type="InterPro" id="IPR057326">
    <property type="entry name" value="KR_dom"/>
</dbReference>
<evidence type="ECO:0000259" key="11">
    <source>
        <dbReference type="PROSITE" id="PS52004"/>
    </source>
</evidence>
<feature type="domain" description="Ketosynthase family 3 (KS3)" evidence="11">
    <location>
        <begin position="1"/>
        <end position="414"/>
    </location>
</feature>
<feature type="active site" description="Proton acceptor; for dehydratase activity" evidence="9">
    <location>
        <position position="936"/>
    </location>
</feature>
<comment type="caution">
    <text evidence="13">The sequence shown here is derived from an EMBL/GenBank/DDBJ whole genome shotgun (WGS) entry which is preliminary data.</text>
</comment>
<sequence length="2496" mass="273475">MRLPGGCNTASQFWDLLMSKKEGMIPVPPSRWNLSGFHDSSGQLPGTIKSQEGNFLGDLDLGAFDGNFWSLPSAQVEQIDPQHRILLETVYEAVENAGDSHNTKGKKVGVYVGVFAEDWIEMHSKDSEQLEFFGYMGHFDLGASNLVSYEFDWRGPSMTFKTGCSASLVALDTACKALAVGDCEAAVVGGTNLILSPGLSTVLSAYGVNSPEGRSRPFDATANGYGRAEAVSALYIKRLDDAIRDGNPIRAVIRASMCNDDGKTQGITQPSSNAQEALIRAAYKSAGLSQKLGETGYFECHGTGTPVGDPMEAGAVARVFGESGGMIIGSVKSNVGHSEAASGNTSIIKSILALEHRMIPPTVNFNTPNPKIPFKEANLVVPTEPLAWPQDRQERVSINSFGIGGSNAHVILESASAHRVPQQVSFSQDIEPPRLALLLLSAKSDTSLQASVEAHTAYLAKNGPSCLADLSYTLAARHEHHQQRTFAIAYGDEDDQDLEPTSFSQSTRVPSECRPIIFIFTGQGAQWAEMGKELIQDFPEVEKNLREMGAILAECSVPPDWKILEEISKPKSKSRISKAEFSQPLCTALQIVLVDLLQSWGVTPQAVAGHSSGEIAAAYAAGSLSKKDAILAAYFRGYATRDLLLDGAMAAVGLGADEVRPYLDHQSKVVVACENSPESSTISGDAEAVQSVISTLRRDAPEVFVRGLQVDNAYHSHHMKAYGEKYEEHISFVHSSAPTIPFFSSVSGKQYNLDSSPGTFDAPYWRANLECPVLFHTAVKNAIATETLSNNPLVVEIGPHSALAGPLRQIFASSKSTKYTYVPTLQRGKDATECLLTTFGTLWTQNTIPAPSSMSSFPIISPNTQNAGRRVLTDLPSYQWDHTKSYWLESRHSREWRNRQFLPHEILGTRLPGTSGLEPTWRNLLTVSKIPWVNDHLVGSDVVMPGLGYVAMAGEAIRYTVRALAIKTAMILHDSKDKENDVLTTLRKAKLTAKDGDDSPWWEFNITSFNGSVWSEHCRGQVRAGVSQSPAEKNDDEERFVRKVSANRWYKTLQKIGFSYGPTFRGLSEIAVDPITRESVAVVENVSHRLQEELHPCEMDKMLQLVTVTQHAGDPTSFKQLAMPTYFEEIAVGAGFSGRERFKVSASSQFDHMGTWSGNLSARLVDESGERSNRNKVFEIKGLSVSAMGSSAAEARESKHKNSVELVWQPDITFLSSEEIAPLIRTPLDLREQQLALEKYFVLLALETVPLVLDIETSQPHLDIFRSWLERFVATTRDGKHLLLGAEGAELCALEHTLRTGLLAEMKTSMEATPLSSLATCLSRVAETAVPRFRGEVDSISVLMEGGALTEFYAFVDRSWDYAPLLRSIGHNKPTLRVLEIGAGTGGTTSNMLRGLRCQEFDERLYLKYCYTDISAGFFVAAKERFKDHPGMEYRVLDITQDPVEQGFEEGGYDLILAANVLHATPCLQETLKNVRKLLDAKGRLLLQEIHTQFSWPGFVMGGLSGWWLGKDDGRTDGPAASPERWEDELKGAGFAGIKAMAFDNEAPFQACATMLCDAAPLVPEQQGQSNVVLLYRSDEDALPETVAQYQIDLTEAGCTVSLTNFNDGEVVQIPHGWDVISLLDLQGPFLDNISGRNLTKLLNLVSKVETVNTIWVTGLCSINVKDPRYAQILGLARTVRSERHISLTTVEVDDFAHPAAPPKIVQLYHEHVTKPDGNSELDPDYEFAVLDGVVHSSRYHWFSVPQALSRANKVTTTDKVLMVGQKGMIDSLRWEDNHMIDRPLGPGEVSIRPHTVGVNFRDVLQTQGVVDGDDLGGECSGTILQVGPGVRDEFQVDGRVFLVSSYCFSNRIIASQDVVARIPDGMSMEDAATMPIVFTTVLYSLLHLRRLEKGQTILIHSACGGVGLAAIQVARMIGARVLATVGNEDKARFLVDNYGMPRSEIFDSHSTAFFDDVLKATKGKGVDIALNSLAGELLHATWKCVAPFGAMIEIGKRDIYGHGRLDMISFTENRAFLGVDIRHIQSVKPEIIGQMLRECATYFEESKIRPIPTYMNFSASEVAEAFRHMQRGSHIGKFTVSMPENGDLSHLPTVTSRQNSLGLQPDAAYLLVGGLGGVGRSIATWLVANGARHLIFLSRSGRDARSEWFCRELEVLGANVQVFKGSVAKKEDVERVVAGSKVPIRGIIQLSMVLQDRAVDNMTEEDWYTAVRPKVDATWNLHNALLRAPLDFFVMFASTSGMFGQYGQSNYAAANCFLDAFVQYRHGLGLAASVIDLGVMEDVGFVAESANLLDYFRFLDANLLTEEDMRESVALAIARSFPCSTAKGEADSARLTGPCTRYSNPSQISIGVRSGIPLSDPSNRVVWKRDRRFAGYRSNMESGGDDTGYGADENLKSFVTQLSSRGGEASGAVESEAIHFLATEMGKTLYGFMMKEAEDMQLEKPLASLGLDSLVAIELRNWCRTQTGLDVSVLEIMQSTLRGLAEKAHTFLVGK</sequence>
<keyword evidence="2" id="KW-0597">Phosphoprotein</keyword>
<evidence type="ECO:0000313" key="13">
    <source>
        <dbReference type="EMBL" id="KAK4213197.1"/>
    </source>
</evidence>
<dbReference type="EMBL" id="MU858113">
    <property type="protein sequence ID" value="KAK4213197.1"/>
    <property type="molecule type" value="Genomic_DNA"/>
</dbReference>
<dbReference type="Gene3D" id="3.40.50.150">
    <property type="entry name" value="Vaccinia Virus protein VP39"/>
    <property type="match status" value="1"/>
</dbReference>
<dbReference type="GO" id="GO:0016491">
    <property type="term" value="F:oxidoreductase activity"/>
    <property type="evidence" value="ECO:0007669"/>
    <property type="project" value="UniProtKB-KW"/>
</dbReference>
<dbReference type="InterPro" id="IPR016036">
    <property type="entry name" value="Malonyl_transacylase_ACP-bd"/>
</dbReference>
<dbReference type="InterPro" id="IPR049552">
    <property type="entry name" value="PKS_DH_N"/>
</dbReference>
<dbReference type="InterPro" id="IPR049900">
    <property type="entry name" value="PKS_mFAS_DH"/>
</dbReference>
<dbReference type="InterPro" id="IPR029063">
    <property type="entry name" value="SAM-dependent_MTases_sf"/>
</dbReference>
<dbReference type="PROSITE" id="PS52019">
    <property type="entry name" value="PKS_MFAS_DH"/>
    <property type="match status" value="1"/>
</dbReference>
<dbReference type="Gene3D" id="3.90.180.10">
    <property type="entry name" value="Medium-chain alcohol dehydrogenases, catalytic domain"/>
    <property type="match status" value="1"/>
</dbReference>
<dbReference type="SUPFAM" id="SSF52151">
    <property type="entry name" value="FabD/lysophospholipase-like"/>
    <property type="match status" value="1"/>
</dbReference>
<keyword evidence="3" id="KW-0489">Methyltransferase</keyword>
<keyword evidence="5" id="KW-0521">NADP</keyword>
<dbReference type="GO" id="GO:0004312">
    <property type="term" value="F:fatty acid synthase activity"/>
    <property type="evidence" value="ECO:0007669"/>
    <property type="project" value="TreeGrafter"/>
</dbReference>
<dbReference type="Pfam" id="PF08659">
    <property type="entry name" value="KR"/>
    <property type="match status" value="1"/>
</dbReference>
<feature type="domain" description="Carrier" evidence="10">
    <location>
        <begin position="2409"/>
        <end position="2496"/>
    </location>
</feature>
<dbReference type="InterPro" id="IPR013968">
    <property type="entry name" value="PKS_KR"/>
</dbReference>
<dbReference type="GO" id="GO:0031177">
    <property type="term" value="F:phosphopantetheine binding"/>
    <property type="evidence" value="ECO:0007669"/>
    <property type="project" value="InterPro"/>
</dbReference>
<dbReference type="Proteomes" id="UP001301769">
    <property type="component" value="Unassembled WGS sequence"/>
</dbReference>
<dbReference type="SUPFAM" id="SSF51735">
    <property type="entry name" value="NAD(P)-binding Rossmann-fold domains"/>
    <property type="match status" value="2"/>
</dbReference>
<accession>A0AAN6YAS6</accession>
<dbReference type="Pfam" id="PF08242">
    <property type="entry name" value="Methyltransf_12"/>
    <property type="match status" value="1"/>
</dbReference>
<keyword evidence="14" id="KW-1185">Reference proteome</keyword>
<dbReference type="Gene3D" id="3.10.129.110">
    <property type="entry name" value="Polyketide synthase dehydratase"/>
    <property type="match status" value="1"/>
</dbReference>
<evidence type="ECO:0000256" key="5">
    <source>
        <dbReference type="ARBA" id="ARBA00022857"/>
    </source>
</evidence>
<dbReference type="PANTHER" id="PTHR43775:SF49">
    <property type="entry name" value="SYNTHASE, PUTATIVE (JCVI)-RELATED"/>
    <property type="match status" value="1"/>
</dbReference>
<evidence type="ECO:0000256" key="4">
    <source>
        <dbReference type="ARBA" id="ARBA00022679"/>
    </source>
</evidence>
<feature type="domain" description="PKS/mFAS DH" evidence="12">
    <location>
        <begin position="904"/>
        <end position="1194"/>
    </location>
</feature>
<name>A0AAN6YAS6_9PEZI</name>
<feature type="active site" description="Proton donor; for dehydratase activity" evidence="9">
    <location>
        <position position="1100"/>
    </location>
</feature>
<dbReference type="SUPFAM" id="SSF47336">
    <property type="entry name" value="ACP-like"/>
    <property type="match status" value="1"/>
</dbReference>
<dbReference type="GO" id="GO:1901336">
    <property type="term" value="P:lactone biosynthetic process"/>
    <property type="evidence" value="ECO:0007669"/>
    <property type="project" value="UniProtKB-ARBA"/>
</dbReference>
<evidence type="ECO:0000256" key="1">
    <source>
        <dbReference type="ARBA" id="ARBA00022450"/>
    </source>
</evidence>